<reference evidence="2 3" key="1">
    <citation type="submission" date="2016-01" db="EMBL/GenBank/DDBJ databases">
        <title>High potential of lignocellulose degradation of a new Verrucomicrobia species.</title>
        <authorList>
            <person name="Wang Y."/>
            <person name="Shi Y."/>
            <person name="Qiu Z."/>
            <person name="Liu S."/>
            <person name="Yang H."/>
        </authorList>
    </citation>
    <scope>NUCLEOTIDE SEQUENCE [LARGE SCALE GENOMIC DNA]</scope>
    <source>
        <strain evidence="2 3">TSB47</strain>
    </source>
</reference>
<feature type="region of interest" description="Disordered" evidence="1">
    <location>
        <begin position="47"/>
        <end position="67"/>
    </location>
</feature>
<proteinExistence type="predicted"/>
<dbReference type="STRING" id="1184151.AW736_21730"/>
<feature type="compositionally biased region" description="Basic and acidic residues" evidence="1">
    <location>
        <begin position="55"/>
        <end position="67"/>
    </location>
</feature>
<keyword evidence="3" id="KW-1185">Reference proteome</keyword>
<comment type="caution">
    <text evidence="2">The sequence shown here is derived from an EMBL/GenBank/DDBJ whole genome shotgun (WGS) entry which is preliminary data.</text>
</comment>
<name>A0A178ID88_9BACT</name>
<accession>A0A178ID88</accession>
<evidence type="ECO:0000256" key="1">
    <source>
        <dbReference type="SAM" id="MobiDB-lite"/>
    </source>
</evidence>
<dbReference type="EMBL" id="LRRQ01000164">
    <property type="protein sequence ID" value="OAM87688.1"/>
    <property type="molecule type" value="Genomic_DNA"/>
</dbReference>
<sequence length="67" mass="7556">MVLLLRRPYRSIGNATGGKGYMPFAETANNWKPIMPLPPACKVKHALAGSDMPDDDKREIWKNETQQ</sequence>
<evidence type="ECO:0000313" key="2">
    <source>
        <dbReference type="EMBL" id="OAM87688.1"/>
    </source>
</evidence>
<organism evidence="2 3">
    <name type="scientific">Termitidicoccus mucosus</name>
    <dbReference type="NCBI Taxonomy" id="1184151"/>
    <lineage>
        <taxon>Bacteria</taxon>
        <taxon>Pseudomonadati</taxon>
        <taxon>Verrucomicrobiota</taxon>
        <taxon>Opitutia</taxon>
        <taxon>Opitutales</taxon>
        <taxon>Opitutaceae</taxon>
        <taxon>Termitidicoccus</taxon>
    </lineage>
</organism>
<dbReference type="AlphaFoldDB" id="A0A178ID88"/>
<protein>
    <submittedName>
        <fullName evidence="2">Uncharacterized protein</fullName>
    </submittedName>
</protein>
<evidence type="ECO:0000313" key="3">
    <source>
        <dbReference type="Proteomes" id="UP000078486"/>
    </source>
</evidence>
<gene>
    <name evidence="2" type="ORF">AW736_21730</name>
</gene>
<dbReference type="Proteomes" id="UP000078486">
    <property type="component" value="Unassembled WGS sequence"/>
</dbReference>